<organism evidence="1 2">
    <name type="scientific">Chitinophaga tropicalis</name>
    <dbReference type="NCBI Taxonomy" id="2683588"/>
    <lineage>
        <taxon>Bacteria</taxon>
        <taxon>Pseudomonadati</taxon>
        <taxon>Bacteroidota</taxon>
        <taxon>Chitinophagia</taxon>
        <taxon>Chitinophagales</taxon>
        <taxon>Chitinophagaceae</taxon>
        <taxon>Chitinophaga</taxon>
    </lineage>
</organism>
<sequence length="147" mass="15877">MENQSLDPNLGAASETELFNDPNCTITIVNTGPINNYHVPSPANIQDATDAISQLVFADIWRLPPFRISVRTVRLDVQGAIAGGGRNWQVQINGISGASTISAIIVQGNLATASTEERRAYVQRMVRNALVQSLNTARSMDVNGPCR</sequence>
<proteinExistence type="predicted"/>
<comment type="caution">
    <text evidence="1">The sequence shown here is derived from an EMBL/GenBank/DDBJ whole genome shotgun (WGS) entry which is preliminary data.</text>
</comment>
<dbReference type="EMBL" id="WRXN01000008">
    <property type="protein sequence ID" value="MVT10233.1"/>
    <property type="molecule type" value="Genomic_DNA"/>
</dbReference>
<reference evidence="1 2" key="1">
    <citation type="submission" date="2019-12" db="EMBL/GenBank/DDBJ databases">
        <title>Chitinophaga sp. strain ysch24 (GDMCC 1.1355), whole genome shotgun sequence.</title>
        <authorList>
            <person name="Zhang X."/>
        </authorList>
    </citation>
    <scope>NUCLEOTIDE SEQUENCE [LARGE SCALE GENOMIC DNA]</scope>
    <source>
        <strain evidence="2">ysch24</strain>
    </source>
</reference>
<keyword evidence="2" id="KW-1185">Reference proteome</keyword>
<evidence type="ECO:0000313" key="1">
    <source>
        <dbReference type="EMBL" id="MVT10233.1"/>
    </source>
</evidence>
<dbReference type="RefSeq" id="WP_157307680.1">
    <property type="nucleotide sequence ID" value="NZ_WRXN01000008.1"/>
</dbReference>
<name>A0A7K1U795_9BACT</name>
<dbReference type="AlphaFoldDB" id="A0A7K1U795"/>
<protein>
    <submittedName>
        <fullName evidence="1">Uncharacterized protein</fullName>
    </submittedName>
</protein>
<gene>
    <name evidence="1" type="ORF">GO493_18320</name>
</gene>
<accession>A0A7K1U795</accession>
<dbReference type="Proteomes" id="UP000461730">
    <property type="component" value="Unassembled WGS sequence"/>
</dbReference>
<evidence type="ECO:0000313" key="2">
    <source>
        <dbReference type="Proteomes" id="UP000461730"/>
    </source>
</evidence>